<protein>
    <submittedName>
        <fullName evidence="1">Uncharacterized protein</fullName>
    </submittedName>
</protein>
<dbReference type="EMBL" id="OU503038">
    <property type="protein sequence ID" value="CAI9757424.1"/>
    <property type="molecule type" value="Genomic_DNA"/>
</dbReference>
<accession>A0AAD1YTZ8</accession>
<proteinExistence type="predicted"/>
<gene>
    <name evidence="1" type="ORF">FPE_LOCUS4854</name>
</gene>
<dbReference type="AlphaFoldDB" id="A0AAD1YTZ8"/>
<organism evidence="1 2">
    <name type="scientific">Fraxinus pennsylvanica</name>
    <dbReference type="NCBI Taxonomy" id="56036"/>
    <lineage>
        <taxon>Eukaryota</taxon>
        <taxon>Viridiplantae</taxon>
        <taxon>Streptophyta</taxon>
        <taxon>Embryophyta</taxon>
        <taxon>Tracheophyta</taxon>
        <taxon>Spermatophyta</taxon>
        <taxon>Magnoliopsida</taxon>
        <taxon>eudicotyledons</taxon>
        <taxon>Gunneridae</taxon>
        <taxon>Pentapetalae</taxon>
        <taxon>asterids</taxon>
        <taxon>lamiids</taxon>
        <taxon>Lamiales</taxon>
        <taxon>Oleaceae</taxon>
        <taxon>Oleeae</taxon>
        <taxon>Fraxinus</taxon>
    </lineage>
</organism>
<evidence type="ECO:0000313" key="2">
    <source>
        <dbReference type="Proteomes" id="UP000834106"/>
    </source>
</evidence>
<name>A0AAD1YTZ8_9LAMI</name>
<evidence type="ECO:0000313" key="1">
    <source>
        <dbReference type="EMBL" id="CAI9757424.1"/>
    </source>
</evidence>
<sequence>MIKKGNRAADVANDSMIETLIVWSEDLVQVVAKAFPIPSTGVSECVRRVGLDDIAGINECLERKAKANETNGNNKMWIMRFPLPRKYILIGRMVQWITPETALNHEWLHEVHFPNFKEFMLTFPSQHAKDRSCDLVNMKFFIMNI</sequence>
<dbReference type="Proteomes" id="UP000834106">
    <property type="component" value="Chromosome 3"/>
</dbReference>
<reference evidence="1" key="1">
    <citation type="submission" date="2023-05" db="EMBL/GenBank/DDBJ databases">
        <authorList>
            <person name="Huff M."/>
        </authorList>
    </citation>
    <scope>NUCLEOTIDE SEQUENCE</scope>
</reference>
<keyword evidence="2" id="KW-1185">Reference proteome</keyword>